<sequence>MNKEGNMQHRKKYSSLDEIFNDEEFHLIEEKKKVPSTSTPDDRLLASFHQINDFFAKNGKAPDANITNVSEYQLYSRLKSIREDATKVEMLLPEDIHGLLQKKDTFAVEEPSGQYHKKPKKEIKSITDILDDDLDILGDDAGLFDFKHTPKPEERASADFVAKRKPCKDFATYEPLFKEVQKDLAEGKRKLIDFKVDNLKEGAFYVHNGVLFLLEHVNISQKEHYREDGTRVREDGRTRCIFENGTQSNMLKRSVEKILYANGKVVTENLEKINQSFQENFGVITEEDKESGFIYVLKSLSYNPDIASIDNLFKIGYSKIAVEDRIKNALKEPTYLMSDVEYIAGWKCYNMNTQKFEQLIHNFFGSSCLNIDVFDEKGKRYTPREWFIAPYEVIEQAIGLIISGEVVKYRYDAEEERVVRK</sequence>
<gene>
    <name evidence="2" type="ORF">OM944_10775</name>
</gene>
<evidence type="ECO:0000313" key="2">
    <source>
        <dbReference type="EMBL" id="UZD21157.1"/>
    </source>
</evidence>
<evidence type="ECO:0000259" key="1">
    <source>
        <dbReference type="SMART" id="SM00974"/>
    </source>
</evidence>
<proteinExistence type="predicted"/>
<accession>A0ABY6MFE1</accession>
<dbReference type="Proteomes" id="UP001163156">
    <property type="component" value="Chromosome"/>
</dbReference>
<name>A0ABY6MFE1_9BACT</name>
<organism evidence="2 3">
    <name type="scientific">Algoriphagus halophytocola</name>
    <dbReference type="NCBI Taxonomy" id="2991499"/>
    <lineage>
        <taxon>Bacteria</taxon>
        <taxon>Pseudomonadati</taxon>
        <taxon>Bacteroidota</taxon>
        <taxon>Cytophagia</taxon>
        <taxon>Cytophagales</taxon>
        <taxon>Cyclobacteriaceae</taxon>
        <taxon>Algoriphagus</taxon>
    </lineage>
</organism>
<keyword evidence="3" id="KW-1185">Reference proteome</keyword>
<dbReference type="RefSeq" id="WP_264807612.1">
    <property type="nucleotide sequence ID" value="NZ_CP110226.1"/>
</dbReference>
<protein>
    <submittedName>
        <fullName evidence="2">GIY-YIG nuclease family protein</fullName>
    </submittedName>
</protein>
<dbReference type="SMART" id="SM00974">
    <property type="entry name" value="T5orf172"/>
    <property type="match status" value="1"/>
</dbReference>
<evidence type="ECO:0000313" key="3">
    <source>
        <dbReference type="Proteomes" id="UP001163156"/>
    </source>
</evidence>
<dbReference type="InterPro" id="IPR018306">
    <property type="entry name" value="Phage_T5_Orf172_DNA-bd"/>
</dbReference>
<reference evidence="2" key="1">
    <citation type="submission" date="2022-10" db="EMBL/GenBank/DDBJ databases">
        <title>Algoriphagus sp. a novel bacteria isolate from halophytes salicornia europaea.</title>
        <authorList>
            <person name="Peng Y."/>
            <person name="Jiang L."/>
            <person name="Lee J."/>
        </authorList>
    </citation>
    <scope>NUCLEOTIDE SEQUENCE</scope>
    <source>
        <strain evidence="2">TR-M5</strain>
    </source>
</reference>
<feature type="domain" description="Bacteriophage T5 Orf172 DNA-binding" evidence="1">
    <location>
        <begin position="307"/>
        <end position="401"/>
    </location>
</feature>
<dbReference type="Pfam" id="PF13455">
    <property type="entry name" value="MUG113"/>
    <property type="match status" value="1"/>
</dbReference>
<dbReference type="EMBL" id="CP110226">
    <property type="protein sequence ID" value="UZD21157.1"/>
    <property type="molecule type" value="Genomic_DNA"/>
</dbReference>